<organism evidence="1 2">
    <name type="scientific">Liparis tanakae</name>
    <name type="common">Tanaka's snailfish</name>
    <dbReference type="NCBI Taxonomy" id="230148"/>
    <lineage>
        <taxon>Eukaryota</taxon>
        <taxon>Metazoa</taxon>
        <taxon>Chordata</taxon>
        <taxon>Craniata</taxon>
        <taxon>Vertebrata</taxon>
        <taxon>Euteleostomi</taxon>
        <taxon>Actinopterygii</taxon>
        <taxon>Neopterygii</taxon>
        <taxon>Teleostei</taxon>
        <taxon>Neoteleostei</taxon>
        <taxon>Acanthomorphata</taxon>
        <taxon>Eupercaria</taxon>
        <taxon>Perciformes</taxon>
        <taxon>Cottioidei</taxon>
        <taxon>Cottales</taxon>
        <taxon>Liparidae</taxon>
        <taxon>Liparis</taxon>
    </lineage>
</organism>
<gene>
    <name evidence="1" type="ORF">EYF80_066946</name>
</gene>
<protein>
    <submittedName>
        <fullName evidence="1">Uncharacterized protein</fullName>
    </submittedName>
</protein>
<proteinExistence type="predicted"/>
<dbReference type="EMBL" id="SRLO01020441">
    <property type="protein sequence ID" value="TNN22938.1"/>
    <property type="molecule type" value="Genomic_DNA"/>
</dbReference>
<evidence type="ECO:0000313" key="2">
    <source>
        <dbReference type="Proteomes" id="UP000314294"/>
    </source>
</evidence>
<name>A0A4Z2E2H8_9TELE</name>
<evidence type="ECO:0000313" key="1">
    <source>
        <dbReference type="EMBL" id="TNN22938.1"/>
    </source>
</evidence>
<keyword evidence="2" id="KW-1185">Reference proteome</keyword>
<accession>A0A4Z2E2H8</accession>
<reference evidence="1 2" key="1">
    <citation type="submission" date="2019-03" db="EMBL/GenBank/DDBJ databases">
        <title>First draft genome of Liparis tanakae, snailfish: a comprehensive survey of snailfish specific genes.</title>
        <authorList>
            <person name="Kim W."/>
            <person name="Song I."/>
            <person name="Jeong J.-H."/>
            <person name="Kim D."/>
            <person name="Kim S."/>
            <person name="Ryu S."/>
            <person name="Song J.Y."/>
            <person name="Lee S.K."/>
        </authorList>
    </citation>
    <scope>NUCLEOTIDE SEQUENCE [LARGE SCALE GENOMIC DNA]</scope>
    <source>
        <tissue evidence="1">Muscle</tissue>
    </source>
</reference>
<dbReference type="Proteomes" id="UP000314294">
    <property type="component" value="Unassembled WGS sequence"/>
</dbReference>
<comment type="caution">
    <text evidence="1">The sequence shown here is derived from an EMBL/GenBank/DDBJ whole genome shotgun (WGS) entry which is preliminary data.</text>
</comment>
<sequence>MPGAAGRL</sequence>